<feature type="compositionally biased region" description="Basic residues" evidence="1">
    <location>
        <begin position="456"/>
        <end position="473"/>
    </location>
</feature>
<reference evidence="2" key="1">
    <citation type="journal article" date="2023" name="Mol. Phylogenet. Evol.">
        <title>Genome-scale phylogeny and comparative genomics of the fungal order Sordariales.</title>
        <authorList>
            <person name="Hensen N."/>
            <person name="Bonometti L."/>
            <person name="Westerberg I."/>
            <person name="Brannstrom I.O."/>
            <person name="Guillou S."/>
            <person name="Cros-Aarteil S."/>
            <person name="Calhoun S."/>
            <person name="Haridas S."/>
            <person name="Kuo A."/>
            <person name="Mondo S."/>
            <person name="Pangilinan J."/>
            <person name="Riley R."/>
            <person name="LaButti K."/>
            <person name="Andreopoulos B."/>
            <person name="Lipzen A."/>
            <person name="Chen C."/>
            <person name="Yan M."/>
            <person name="Daum C."/>
            <person name="Ng V."/>
            <person name="Clum A."/>
            <person name="Steindorff A."/>
            <person name="Ohm R.A."/>
            <person name="Martin F."/>
            <person name="Silar P."/>
            <person name="Natvig D.O."/>
            <person name="Lalanne C."/>
            <person name="Gautier V."/>
            <person name="Ament-Velasquez S.L."/>
            <person name="Kruys A."/>
            <person name="Hutchinson M.I."/>
            <person name="Powell A.J."/>
            <person name="Barry K."/>
            <person name="Miller A.N."/>
            <person name="Grigoriev I.V."/>
            <person name="Debuchy R."/>
            <person name="Gladieux P."/>
            <person name="Hiltunen Thoren M."/>
            <person name="Johannesson H."/>
        </authorList>
    </citation>
    <scope>NUCLEOTIDE SEQUENCE</scope>
    <source>
        <strain evidence="2">CBS 955.72</strain>
    </source>
</reference>
<accession>A0AAJ0HRQ4</accession>
<feature type="compositionally biased region" description="Low complexity" evidence="1">
    <location>
        <begin position="157"/>
        <end position="176"/>
    </location>
</feature>
<evidence type="ECO:0008006" key="4">
    <source>
        <dbReference type="Google" id="ProtNLM"/>
    </source>
</evidence>
<dbReference type="AlphaFoldDB" id="A0AAJ0HRQ4"/>
<evidence type="ECO:0000313" key="2">
    <source>
        <dbReference type="EMBL" id="KAK3360102.1"/>
    </source>
</evidence>
<dbReference type="Proteomes" id="UP001275084">
    <property type="component" value="Unassembled WGS sequence"/>
</dbReference>
<organism evidence="2 3">
    <name type="scientific">Lasiosphaeria hispida</name>
    <dbReference type="NCBI Taxonomy" id="260671"/>
    <lineage>
        <taxon>Eukaryota</taxon>
        <taxon>Fungi</taxon>
        <taxon>Dikarya</taxon>
        <taxon>Ascomycota</taxon>
        <taxon>Pezizomycotina</taxon>
        <taxon>Sordariomycetes</taxon>
        <taxon>Sordariomycetidae</taxon>
        <taxon>Sordariales</taxon>
        <taxon>Lasiosphaeriaceae</taxon>
        <taxon>Lasiosphaeria</taxon>
    </lineage>
</organism>
<sequence length="681" mass="71981">MASVQGMSFTASEFSLVEDKGGNALLWQDPADEVGSADFFDEFVMLDGPDSASTSTVGGAEGGGGGRGGDYASLGLLKALTPPVSLGSSTSMLPPGRPVGVKQHHYTYGDPAMAIHPSIHDLSGLQVCHDVPSAGSISDSELLKLEGLTMRSPRVQVPTVSASVPPSPRSRSASPRKPGRLETFYTKVRNKAATLQGKPKQQPSQAHNAPMPNISTAQMDTVKLASRPKPYNLNTAKPHLPLSPPLTGSVLDSSQSSTVADSSSTSLSFVTGLMEDPFPEADGQRVGQLHCGAIPNTPLHTPLLNGFSSRSVGGPNGVAAWQLASSSASTPFLTPTTTNDAFWWDPTCDPMEMDMKMDTALQLTFAHQQQQQPRAFEYPPPPTSSTDDLFTPSGLMIHMPQPRGPAAAVLHSPASAHHVVSATLAQPHYHYPPPPSLHLPNGSSTRHGRPAETSPRRPKKPRAPSSGARHHQYAVHPLCPGGPPFHPQSSPRKRTASNNGPPPSPSPIPRLHRRSASMQLLRNPPSDSPSAIRKRKSWTGRRPSDSTSPRKPSHARRASSGTLPPTTTKPRGPSSSSNPRTAPEDDDNDYHLETPADTGGDGFVNYTPSDHNILMAGVAPSGSSKTKARREREALEQQRKLGEAVRKAVAAAGGDVSKLALEGEGDVLGMLGGAEGLLEGR</sequence>
<dbReference type="EMBL" id="JAUIQD010000002">
    <property type="protein sequence ID" value="KAK3360102.1"/>
    <property type="molecule type" value="Genomic_DNA"/>
</dbReference>
<gene>
    <name evidence="2" type="ORF">B0T25DRAFT_120515</name>
</gene>
<proteinExistence type="predicted"/>
<keyword evidence="3" id="KW-1185">Reference proteome</keyword>
<feature type="compositionally biased region" description="Basic and acidic residues" evidence="1">
    <location>
        <begin position="630"/>
        <end position="640"/>
    </location>
</feature>
<evidence type="ECO:0000313" key="3">
    <source>
        <dbReference type="Proteomes" id="UP001275084"/>
    </source>
</evidence>
<feature type="region of interest" description="Disordered" evidence="1">
    <location>
        <begin position="193"/>
        <end position="212"/>
    </location>
</feature>
<feature type="region of interest" description="Disordered" evidence="1">
    <location>
        <begin position="154"/>
        <end position="181"/>
    </location>
</feature>
<name>A0AAJ0HRQ4_9PEZI</name>
<comment type="caution">
    <text evidence="2">The sequence shown here is derived from an EMBL/GenBank/DDBJ whole genome shotgun (WGS) entry which is preliminary data.</text>
</comment>
<feature type="compositionally biased region" description="Polar residues" evidence="1">
    <location>
        <begin position="199"/>
        <end position="212"/>
    </location>
</feature>
<evidence type="ECO:0000256" key="1">
    <source>
        <dbReference type="SAM" id="MobiDB-lite"/>
    </source>
</evidence>
<feature type="compositionally biased region" description="Polar residues" evidence="1">
    <location>
        <begin position="559"/>
        <end position="580"/>
    </location>
</feature>
<reference evidence="2" key="2">
    <citation type="submission" date="2023-06" db="EMBL/GenBank/DDBJ databases">
        <authorList>
            <consortium name="Lawrence Berkeley National Laboratory"/>
            <person name="Haridas S."/>
            <person name="Hensen N."/>
            <person name="Bonometti L."/>
            <person name="Westerberg I."/>
            <person name="Brannstrom I.O."/>
            <person name="Guillou S."/>
            <person name="Cros-Aarteil S."/>
            <person name="Calhoun S."/>
            <person name="Kuo A."/>
            <person name="Mondo S."/>
            <person name="Pangilinan J."/>
            <person name="Riley R."/>
            <person name="Labutti K."/>
            <person name="Andreopoulos B."/>
            <person name="Lipzen A."/>
            <person name="Chen C."/>
            <person name="Yanf M."/>
            <person name="Daum C."/>
            <person name="Ng V."/>
            <person name="Clum A."/>
            <person name="Steindorff A."/>
            <person name="Ohm R."/>
            <person name="Martin F."/>
            <person name="Silar P."/>
            <person name="Natvig D."/>
            <person name="Lalanne C."/>
            <person name="Gautier V."/>
            <person name="Ament-Velasquez S.L."/>
            <person name="Kruys A."/>
            <person name="Hutchinson M.I."/>
            <person name="Powell A.J."/>
            <person name="Barry K."/>
            <person name="Miller A.N."/>
            <person name="Grigoriev I.V."/>
            <person name="Debuchy R."/>
            <person name="Gladieux P."/>
            <person name="Thoren M.H."/>
            <person name="Johannesson H."/>
        </authorList>
    </citation>
    <scope>NUCLEOTIDE SEQUENCE</scope>
    <source>
        <strain evidence="2">CBS 955.72</strain>
    </source>
</reference>
<feature type="region of interest" description="Disordered" evidence="1">
    <location>
        <begin position="426"/>
        <end position="640"/>
    </location>
</feature>
<protein>
    <recommendedName>
        <fullName evidence="4">Developmental regulatory protein wetA</fullName>
    </recommendedName>
</protein>